<evidence type="ECO:0000313" key="2">
    <source>
        <dbReference type="EMBL" id="KAK3089949.1"/>
    </source>
</evidence>
<gene>
    <name evidence="2" type="ORF">FSP39_007894</name>
</gene>
<organism evidence="2 3">
    <name type="scientific">Pinctada imbricata</name>
    <name type="common">Atlantic pearl-oyster</name>
    <name type="synonym">Pinctada martensii</name>
    <dbReference type="NCBI Taxonomy" id="66713"/>
    <lineage>
        <taxon>Eukaryota</taxon>
        <taxon>Metazoa</taxon>
        <taxon>Spiralia</taxon>
        <taxon>Lophotrochozoa</taxon>
        <taxon>Mollusca</taxon>
        <taxon>Bivalvia</taxon>
        <taxon>Autobranchia</taxon>
        <taxon>Pteriomorphia</taxon>
        <taxon>Pterioida</taxon>
        <taxon>Pterioidea</taxon>
        <taxon>Pteriidae</taxon>
        <taxon>Pinctada</taxon>
    </lineage>
</organism>
<dbReference type="PANTHER" id="PTHR46601">
    <property type="entry name" value="ULP_PROTEASE DOMAIN-CONTAINING PROTEIN"/>
    <property type="match status" value="1"/>
</dbReference>
<keyword evidence="3" id="KW-1185">Reference proteome</keyword>
<dbReference type="PANTHER" id="PTHR46601:SF1">
    <property type="entry name" value="ADF-H DOMAIN-CONTAINING PROTEIN"/>
    <property type="match status" value="1"/>
</dbReference>
<dbReference type="EMBL" id="VSWD01000010">
    <property type="protein sequence ID" value="KAK3089949.1"/>
    <property type="molecule type" value="Genomic_DNA"/>
</dbReference>
<comment type="caution">
    <text evidence="2">The sequence shown here is derived from an EMBL/GenBank/DDBJ whole genome shotgun (WGS) entry which is preliminary data.</text>
</comment>
<reference evidence="2" key="1">
    <citation type="submission" date="2019-08" db="EMBL/GenBank/DDBJ databases">
        <title>The improved chromosome-level genome for the pearl oyster Pinctada fucata martensii using PacBio sequencing and Hi-C.</title>
        <authorList>
            <person name="Zheng Z."/>
        </authorList>
    </citation>
    <scope>NUCLEOTIDE SEQUENCE</scope>
    <source>
        <strain evidence="2">ZZ-2019</strain>
        <tissue evidence="2">Adductor muscle</tissue>
    </source>
</reference>
<feature type="compositionally biased region" description="Polar residues" evidence="1">
    <location>
        <begin position="310"/>
        <end position="325"/>
    </location>
</feature>
<protein>
    <submittedName>
        <fullName evidence="2">Uncharacterized protein</fullName>
    </submittedName>
</protein>
<accession>A0AA89BT12</accession>
<proteinExistence type="predicted"/>
<evidence type="ECO:0000313" key="3">
    <source>
        <dbReference type="Proteomes" id="UP001186944"/>
    </source>
</evidence>
<name>A0AA89BT12_PINIB</name>
<sequence>MKNIGVNCLTSPDKYVESHEEGIEEDLEKIRGDKVQYKQWKRVKMNDGKERMKIVDIEKGKDEFKDEMRYQFTEFREHVSRVKAQYSAVRKMKDQLPTNHVLVQMDFAENYSCQNLDEIQSAYWNTTMVTLHPTIVYHRQPDGTLVHSSYVFVSFESKYKVKASWHYFEAGHGKGPCDGIGGTTKRNADNAVKQGKATIQDANDFFAWACSETSSNIKYKFIQTEDFEVTKGEVEQRTKVIVPVKGTMKIHAVVGVADGTVRTRDVSCVCPECFGETGFKDTTSCHWDVASLRKNEAQAQSTACQSSAAEPNSTDITENTINVTE</sequence>
<dbReference type="Proteomes" id="UP001186944">
    <property type="component" value="Unassembled WGS sequence"/>
</dbReference>
<feature type="region of interest" description="Disordered" evidence="1">
    <location>
        <begin position="303"/>
        <end position="325"/>
    </location>
</feature>
<dbReference type="AlphaFoldDB" id="A0AA89BT12"/>
<evidence type="ECO:0000256" key="1">
    <source>
        <dbReference type="SAM" id="MobiDB-lite"/>
    </source>
</evidence>